<evidence type="ECO:0000313" key="2">
    <source>
        <dbReference type="EMBL" id="PPQ74532.1"/>
    </source>
</evidence>
<evidence type="ECO:0000313" key="3">
    <source>
        <dbReference type="Proteomes" id="UP000284706"/>
    </source>
</evidence>
<keyword evidence="3" id="KW-1185">Reference proteome</keyword>
<accession>A0A409W7P5</accession>
<feature type="region of interest" description="Disordered" evidence="1">
    <location>
        <begin position="1"/>
        <end position="63"/>
    </location>
</feature>
<protein>
    <submittedName>
        <fullName evidence="2">Uncharacterized protein</fullName>
    </submittedName>
</protein>
<dbReference type="Proteomes" id="UP000284706">
    <property type="component" value="Unassembled WGS sequence"/>
</dbReference>
<dbReference type="AlphaFoldDB" id="A0A409W7P5"/>
<gene>
    <name evidence="2" type="ORF">CVT26_007927</name>
</gene>
<dbReference type="InParanoid" id="A0A409W7P5"/>
<reference evidence="2 3" key="1">
    <citation type="journal article" date="2018" name="Evol. Lett.">
        <title>Horizontal gene cluster transfer increased hallucinogenic mushroom diversity.</title>
        <authorList>
            <person name="Reynolds H.T."/>
            <person name="Vijayakumar V."/>
            <person name="Gluck-Thaler E."/>
            <person name="Korotkin H.B."/>
            <person name="Matheny P.B."/>
            <person name="Slot J.C."/>
        </authorList>
    </citation>
    <scope>NUCLEOTIDE SEQUENCE [LARGE SCALE GENOMIC DNA]</scope>
    <source>
        <strain evidence="2 3">SRW20</strain>
    </source>
</reference>
<sequence>MSDTERTRRTRNTNTVKAENLTPPLSMAEPSKKRRMPDSSPSRTRSSNNKENDPPGIHPETQQRLEGLERAIAELRDDLRYEQARGNMLDKELKIAQIFIKGLQARFEAAQEELKTLRNTEQAVQEIKDSLEALELEKVKAEVRRFKDVIGTVGRYLFATSYAKPGTKPEVQAKAALE</sequence>
<evidence type="ECO:0000256" key="1">
    <source>
        <dbReference type="SAM" id="MobiDB-lite"/>
    </source>
</evidence>
<proteinExistence type="predicted"/>
<comment type="caution">
    <text evidence="2">The sequence shown here is derived from an EMBL/GenBank/DDBJ whole genome shotgun (WGS) entry which is preliminary data.</text>
</comment>
<dbReference type="EMBL" id="NHYE01005334">
    <property type="protein sequence ID" value="PPQ74532.1"/>
    <property type="molecule type" value="Genomic_DNA"/>
</dbReference>
<name>A0A409W7P5_9AGAR</name>
<organism evidence="2 3">
    <name type="scientific">Gymnopilus dilepis</name>
    <dbReference type="NCBI Taxonomy" id="231916"/>
    <lineage>
        <taxon>Eukaryota</taxon>
        <taxon>Fungi</taxon>
        <taxon>Dikarya</taxon>
        <taxon>Basidiomycota</taxon>
        <taxon>Agaricomycotina</taxon>
        <taxon>Agaricomycetes</taxon>
        <taxon>Agaricomycetidae</taxon>
        <taxon>Agaricales</taxon>
        <taxon>Agaricineae</taxon>
        <taxon>Hymenogastraceae</taxon>
        <taxon>Gymnopilus</taxon>
    </lineage>
</organism>